<organism evidence="2 3">
    <name type="scientific">Paralvinella palmiformis</name>
    <dbReference type="NCBI Taxonomy" id="53620"/>
    <lineage>
        <taxon>Eukaryota</taxon>
        <taxon>Metazoa</taxon>
        <taxon>Spiralia</taxon>
        <taxon>Lophotrochozoa</taxon>
        <taxon>Annelida</taxon>
        <taxon>Polychaeta</taxon>
        <taxon>Sedentaria</taxon>
        <taxon>Canalipalpata</taxon>
        <taxon>Terebellida</taxon>
        <taxon>Terebelliformia</taxon>
        <taxon>Alvinellidae</taxon>
        <taxon>Paralvinella</taxon>
    </lineage>
</organism>
<feature type="non-terminal residue" evidence="2">
    <location>
        <position position="1"/>
    </location>
</feature>
<evidence type="ECO:0000313" key="2">
    <source>
        <dbReference type="EMBL" id="KAK2166273.1"/>
    </source>
</evidence>
<reference evidence="2" key="1">
    <citation type="journal article" date="2023" name="Mol. Biol. Evol.">
        <title>Third-Generation Sequencing Reveals the Adaptive Role of the Epigenome in Three Deep-Sea Polychaetes.</title>
        <authorList>
            <person name="Perez M."/>
            <person name="Aroh O."/>
            <person name="Sun Y."/>
            <person name="Lan Y."/>
            <person name="Juniper S.K."/>
            <person name="Young C.R."/>
            <person name="Angers B."/>
            <person name="Qian P.Y."/>
        </authorList>
    </citation>
    <scope>NUCLEOTIDE SEQUENCE</scope>
    <source>
        <strain evidence="2">P08H-3</strain>
    </source>
</reference>
<sequence length="105" mass="11868">MVVLYQHNKWLSLLINLIISAGSCTAMIWVPWLADPGYRMGVSEEAIIWDEVSAICEQYNAIQPEDGVQVDRNSEEFLNLVIDHCANNTFCWLGNTRNIIGQPEA</sequence>
<protein>
    <submittedName>
        <fullName evidence="2">Uncharacterized protein</fullName>
    </submittedName>
</protein>
<name>A0AAD9K939_9ANNE</name>
<accession>A0AAD9K939</accession>
<dbReference type="Proteomes" id="UP001208570">
    <property type="component" value="Unassembled WGS sequence"/>
</dbReference>
<proteinExistence type="predicted"/>
<keyword evidence="3" id="KW-1185">Reference proteome</keyword>
<evidence type="ECO:0000313" key="3">
    <source>
        <dbReference type="Proteomes" id="UP001208570"/>
    </source>
</evidence>
<keyword evidence="1" id="KW-0812">Transmembrane</keyword>
<gene>
    <name evidence="2" type="ORF">LSH36_40g09004</name>
</gene>
<comment type="caution">
    <text evidence="2">The sequence shown here is derived from an EMBL/GenBank/DDBJ whole genome shotgun (WGS) entry which is preliminary data.</text>
</comment>
<keyword evidence="1" id="KW-0472">Membrane</keyword>
<evidence type="ECO:0000256" key="1">
    <source>
        <dbReference type="SAM" id="Phobius"/>
    </source>
</evidence>
<dbReference type="AlphaFoldDB" id="A0AAD9K939"/>
<keyword evidence="1" id="KW-1133">Transmembrane helix</keyword>
<dbReference type="EMBL" id="JAODUP010000040">
    <property type="protein sequence ID" value="KAK2166273.1"/>
    <property type="molecule type" value="Genomic_DNA"/>
</dbReference>
<feature type="transmembrane region" description="Helical" evidence="1">
    <location>
        <begin position="12"/>
        <end position="34"/>
    </location>
</feature>